<dbReference type="InterPro" id="IPR013655">
    <property type="entry name" value="PAS_fold_3"/>
</dbReference>
<dbReference type="PROSITE" id="PS50109">
    <property type="entry name" value="HIS_KIN"/>
    <property type="match status" value="1"/>
</dbReference>
<dbReference type="EC" id="2.7.13.3" evidence="2"/>
<keyword evidence="7" id="KW-0812">Transmembrane</keyword>
<dbReference type="SUPFAM" id="SSF47384">
    <property type="entry name" value="Homodimeric domain of signal transducing histidine kinase"/>
    <property type="match status" value="1"/>
</dbReference>
<dbReference type="Proteomes" id="UP000646484">
    <property type="component" value="Unassembled WGS sequence"/>
</dbReference>
<keyword evidence="7" id="KW-0472">Membrane</keyword>
<reference evidence="11 12" key="1">
    <citation type="submission" date="2020-08" db="EMBL/GenBank/DDBJ databases">
        <title>Genome public.</title>
        <authorList>
            <person name="Liu C."/>
            <person name="Sun Q."/>
        </authorList>
    </citation>
    <scope>NUCLEOTIDE SEQUENCE [LARGE SCALE GENOMIC DNA]</scope>
    <source>
        <strain evidence="11 12">NSJ-56</strain>
    </source>
</reference>
<name>A0ABR7D523_9BACT</name>
<evidence type="ECO:0000313" key="11">
    <source>
        <dbReference type="EMBL" id="MBC5622894.1"/>
    </source>
</evidence>
<dbReference type="InterPro" id="IPR001789">
    <property type="entry name" value="Sig_transdc_resp-reg_receiver"/>
</dbReference>
<dbReference type="InterPro" id="IPR004358">
    <property type="entry name" value="Sig_transdc_His_kin-like_C"/>
</dbReference>
<dbReference type="SMART" id="SM00448">
    <property type="entry name" value="REC"/>
    <property type="match status" value="1"/>
</dbReference>
<evidence type="ECO:0000256" key="6">
    <source>
        <dbReference type="PROSITE-ProRule" id="PRU00169"/>
    </source>
</evidence>
<dbReference type="Pfam" id="PF02518">
    <property type="entry name" value="HATPase_c"/>
    <property type="match status" value="1"/>
</dbReference>
<dbReference type="SUPFAM" id="SSF55785">
    <property type="entry name" value="PYP-like sensor domain (PAS domain)"/>
    <property type="match status" value="1"/>
</dbReference>
<comment type="caution">
    <text evidence="11">The sequence shown here is derived from an EMBL/GenBank/DDBJ whole genome shotgun (WGS) entry which is preliminary data.</text>
</comment>
<evidence type="ECO:0000256" key="1">
    <source>
        <dbReference type="ARBA" id="ARBA00000085"/>
    </source>
</evidence>
<dbReference type="Pfam" id="PF00512">
    <property type="entry name" value="HisKA"/>
    <property type="match status" value="1"/>
</dbReference>
<evidence type="ECO:0000256" key="5">
    <source>
        <dbReference type="ARBA" id="ARBA00022777"/>
    </source>
</evidence>
<dbReference type="PROSITE" id="PS50110">
    <property type="entry name" value="RESPONSE_REGULATORY"/>
    <property type="match status" value="1"/>
</dbReference>
<dbReference type="CDD" id="cd00082">
    <property type="entry name" value="HisKA"/>
    <property type="match status" value="1"/>
</dbReference>
<feature type="domain" description="Histidine kinase" evidence="8">
    <location>
        <begin position="677"/>
        <end position="889"/>
    </location>
</feature>
<evidence type="ECO:0000256" key="4">
    <source>
        <dbReference type="ARBA" id="ARBA00022679"/>
    </source>
</evidence>
<dbReference type="Gene3D" id="1.10.287.130">
    <property type="match status" value="1"/>
</dbReference>
<organism evidence="11 12">
    <name type="scientific">Butyricimonas hominis</name>
    <dbReference type="NCBI Taxonomy" id="2763032"/>
    <lineage>
        <taxon>Bacteria</taxon>
        <taxon>Pseudomonadati</taxon>
        <taxon>Bacteroidota</taxon>
        <taxon>Bacteroidia</taxon>
        <taxon>Bacteroidales</taxon>
        <taxon>Odoribacteraceae</taxon>
        <taxon>Butyricimonas</taxon>
    </lineage>
</organism>
<dbReference type="EMBL" id="JACOOH010000008">
    <property type="protein sequence ID" value="MBC5622894.1"/>
    <property type="molecule type" value="Genomic_DNA"/>
</dbReference>
<gene>
    <name evidence="11" type="ORF">H8S64_17520</name>
</gene>
<dbReference type="SMART" id="SM00387">
    <property type="entry name" value="HATPase_c"/>
    <property type="match status" value="1"/>
</dbReference>
<dbReference type="PANTHER" id="PTHR43047">
    <property type="entry name" value="TWO-COMPONENT HISTIDINE PROTEIN KINASE"/>
    <property type="match status" value="1"/>
</dbReference>
<dbReference type="InterPro" id="IPR035965">
    <property type="entry name" value="PAS-like_dom_sf"/>
</dbReference>
<evidence type="ECO:0000259" key="9">
    <source>
        <dbReference type="PROSITE" id="PS50110"/>
    </source>
</evidence>
<dbReference type="PRINTS" id="PR00344">
    <property type="entry name" value="BCTRLSENSOR"/>
</dbReference>
<evidence type="ECO:0000259" key="8">
    <source>
        <dbReference type="PROSITE" id="PS50109"/>
    </source>
</evidence>
<protein>
    <recommendedName>
        <fullName evidence="2">histidine kinase</fullName>
        <ecNumber evidence="2">2.7.13.3</ecNumber>
    </recommendedName>
</protein>
<dbReference type="Gene3D" id="3.30.450.20">
    <property type="entry name" value="PAS domain"/>
    <property type="match status" value="2"/>
</dbReference>
<dbReference type="Pfam" id="PF00072">
    <property type="entry name" value="Response_reg"/>
    <property type="match status" value="1"/>
</dbReference>
<dbReference type="InterPro" id="IPR011006">
    <property type="entry name" value="CheY-like_superfamily"/>
</dbReference>
<feature type="modified residue" description="4-aspartylphosphate" evidence="6">
    <location>
        <position position="962"/>
    </location>
</feature>
<dbReference type="SMART" id="SM00388">
    <property type="entry name" value="HisKA"/>
    <property type="match status" value="1"/>
</dbReference>
<dbReference type="CDD" id="cd17546">
    <property type="entry name" value="REC_hyHK_CKI1_RcsC-like"/>
    <property type="match status" value="1"/>
</dbReference>
<dbReference type="SUPFAM" id="SSF55874">
    <property type="entry name" value="ATPase domain of HSP90 chaperone/DNA topoisomerase II/histidine kinase"/>
    <property type="match status" value="1"/>
</dbReference>
<feature type="domain" description="Response regulatory" evidence="9">
    <location>
        <begin position="914"/>
        <end position="1027"/>
    </location>
</feature>
<proteinExistence type="predicted"/>
<keyword evidence="4" id="KW-0808">Transferase</keyword>
<keyword evidence="3 6" id="KW-0597">Phosphoprotein</keyword>
<dbReference type="InterPro" id="IPR036890">
    <property type="entry name" value="HATPase_C_sf"/>
</dbReference>
<dbReference type="CDD" id="cd16922">
    <property type="entry name" value="HATPase_EvgS-ArcB-TorS-like"/>
    <property type="match status" value="1"/>
</dbReference>
<dbReference type="InterPro" id="IPR000700">
    <property type="entry name" value="PAS-assoc_C"/>
</dbReference>
<keyword evidence="5" id="KW-0418">Kinase</keyword>
<dbReference type="SUPFAM" id="SSF52172">
    <property type="entry name" value="CheY-like"/>
    <property type="match status" value="1"/>
</dbReference>
<evidence type="ECO:0000256" key="2">
    <source>
        <dbReference type="ARBA" id="ARBA00012438"/>
    </source>
</evidence>
<comment type="catalytic activity">
    <reaction evidence="1">
        <text>ATP + protein L-histidine = ADP + protein N-phospho-L-histidine.</text>
        <dbReference type="EC" id="2.7.13.3"/>
    </reaction>
</comment>
<evidence type="ECO:0000313" key="12">
    <source>
        <dbReference type="Proteomes" id="UP000646484"/>
    </source>
</evidence>
<keyword evidence="7" id="KW-1133">Transmembrane helix</keyword>
<evidence type="ECO:0000259" key="10">
    <source>
        <dbReference type="PROSITE" id="PS50113"/>
    </source>
</evidence>
<dbReference type="InterPro" id="IPR003661">
    <property type="entry name" value="HisK_dim/P_dom"/>
</dbReference>
<dbReference type="Gene3D" id="3.40.50.2300">
    <property type="match status" value="3"/>
</dbReference>
<dbReference type="PROSITE" id="PS50113">
    <property type="entry name" value="PAC"/>
    <property type="match status" value="1"/>
</dbReference>
<evidence type="ECO:0000256" key="7">
    <source>
        <dbReference type="SAM" id="Phobius"/>
    </source>
</evidence>
<feature type="domain" description="PAC" evidence="10">
    <location>
        <begin position="603"/>
        <end position="659"/>
    </location>
</feature>
<evidence type="ECO:0000256" key="3">
    <source>
        <dbReference type="ARBA" id="ARBA00022553"/>
    </source>
</evidence>
<dbReference type="Gene3D" id="3.30.565.10">
    <property type="entry name" value="Histidine kinase-like ATPase, C-terminal domain"/>
    <property type="match status" value="1"/>
</dbReference>
<feature type="transmembrane region" description="Helical" evidence="7">
    <location>
        <begin position="7"/>
        <end position="25"/>
    </location>
</feature>
<keyword evidence="12" id="KW-1185">Reference proteome</keyword>
<accession>A0ABR7D523</accession>
<dbReference type="Pfam" id="PF08447">
    <property type="entry name" value="PAS_3"/>
    <property type="match status" value="1"/>
</dbReference>
<dbReference type="InterPro" id="IPR036097">
    <property type="entry name" value="HisK_dim/P_sf"/>
</dbReference>
<sequence length="1034" mass="119152">MCLKNILRIGFLFIFVLFEFSALWARDRDNVLVINSYTDVTVWSNYVIDSLRKDPSIEEDILVESLNMLLVEEDSIARQRKRLIIEKHSIPLPRCIVVLGSPAWCLFEDAFNGVWKDVPIIFCVQEDYVTSWTSVLGKEEIVPGEMKSFRELIKGYNATVVECPIHVRGTIDEMKLLLPGMEKVVLISDHRYVSAQVRYEMREVCQKYFPDLQVSYFTEGEMTMDDMLDSISSFDINKVGLLYFSWFQREGMVGNKYISCNNHKTISTFDHHPVFILEDIGIEDGELAGGYFYSGQEFGHTVARTLREIMAGKSPKDVAWQQVEPDNYLCYNVLQKAGIPTSIYPDNAHYFFVPESFWSKNRYMIFVVAVLLFSLYLMWERIRLMRKERSLHEKELSFLKKYEALFNNMPIAYTKHKLIYNSRGELEDYVVQVINPMFCKYFKGGENIVGKRGSEILNSNYKEYLVLYKTMLAEKKSFTIEYYHKAIEKYFEVLLVASEQVGMIDVFCVDITDLRNTRALLESVNYKLAMALDVANIIPWRWNLEDGTMLCDVNRPIELQHYQGSEDTLSVPQDQYFSKIHKDDRERVRAAYSALIEGKVEKIKEEYRVLDRNNHHYSFEWVEAQAAVEKKDKNGKALSLVGSSLVITGRKKMELDLREAKEHAEESNRLKSAFLANMSHEIRTPLNAIVGFSNILASAEEEREKQEYVNIIENNNKLLLQLINDILDLSKIESGSMEFVYSDFDLNALLHELEQTSALRLTTSAVEIVFEEGLPECCIHMEKNRLTQVIANLINNATKFTEKGSIRFGYHLLEKNTLYFYVTDTGCGISADKKEAIFERFVKLNSFAQGTGLGLPICKTIVERMGGKIGVESEIGNGSTFWFTVPYNPVKLHHEENKKDEFIIQEAVEKDKLKILIAEDNPSNYMLFESILKKDYKLLHAWNGIEAVNLFEEHRPHLVLMDINMPELNGYEAVQKIRKISSTVPVIAVTAYAYASDEEKIMASGFDAYAAKPINANALKSKIIHLLEKRIILL</sequence>
<dbReference type="InterPro" id="IPR003594">
    <property type="entry name" value="HATPase_dom"/>
</dbReference>
<dbReference type="InterPro" id="IPR005467">
    <property type="entry name" value="His_kinase_dom"/>
</dbReference>